<feature type="region of interest" description="Disordered" evidence="1">
    <location>
        <begin position="1"/>
        <end position="25"/>
    </location>
</feature>
<accession>A0A4Y1RE27</accession>
<organism evidence="2">
    <name type="scientific">Prunus dulcis</name>
    <name type="common">Almond</name>
    <name type="synonym">Amygdalus dulcis</name>
    <dbReference type="NCBI Taxonomy" id="3755"/>
    <lineage>
        <taxon>Eukaryota</taxon>
        <taxon>Viridiplantae</taxon>
        <taxon>Streptophyta</taxon>
        <taxon>Embryophyta</taxon>
        <taxon>Tracheophyta</taxon>
        <taxon>Spermatophyta</taxon>
        <taxon>Magnoliopsida</taxon>
        <taxon>eudicotyledons</taxon>
        <taxon>Gunneridae</taxon>
        <taxon>Pentapetalae</taxon>
        <taxon>rosids</taxon>
        <taxon>fabids</taxon>
        <taxon>Rosales</taxon>
        <taxon>Rosaceae</taxon>
        <taxon>Amygdaloideae</taxon>
        <taxon>Amygdaleae</taxon>
        <taxon>Prunus</taxon>
    </lineage>
</organism>
<feature type="non-terminal residue" evidence="2">
    <location>
        <position position="225"/>
    </location>
</feature>
<evidence type="ECO:0000313" key="2">
    <source>
        <dbReference type="EMBL" id="BBH02394.1"/>
    </source>
</evidence>
<dbReference type="AlphaFoldDB" id="A0A4Y1RE27"/>
<evidence type="ECO:0000256" key="1">
    <source>
        <dbReference type="SAM" id="MobiDB-lite"/>
    </source>
</evidence>
<name>A0A4Y1RE27_PRUDU</name>
<proteinExistence type="predicted"/>
<feature type="compositionally biased region" description="Basic and acidic residues" evidence="1">
    <location>
        <begin position="11"/>
        <end position="25"/>
    </location>
</feature>
<feature type="compositionally biased region" description="Gly residues" evidence="1">
    <location>
        <begin position="1"/>
        <end position="10"/>
    </location>
</feature>
<reference evidence="2" key="1">
    <citation type="journal article" date="2019" name="Science">
        <title>Mutation of a bHLH transcription factor allowed almond domestication.</title>
        <authorList>
            <person name="Sanchez-Perez R."/>
            <person name="Pavan S."/>
            <person name="Mazzeo R."/>
            <person name="Moldovan C."/>
            <person name="Aiese Cigliano R."/>
            <person name="Del Cueto J."/>
            <person name="Ricciardi F."/>
            <person name="Lotti C."/>
            <person name="Ricciardi L."/>
            <person name="Dicenta F."/>
            <person name="Lopez-Marques R.L."/>
            <person name="Lindberg Moller B."/>
        </authorList>
    </citation>
    <scope>NUCLEOTIDE SEQUENCE</scope>
</reference>
<protein>
    <submittedName>
        <fullName evidence="2">Uncharacterized protein</fullName>
    </submittedName>
</protein>
<gene>
    <name evidence="2" type="ORF">Prudu_012938</name>
</gene>
<sequence>MDIGSKCGGRGIKEKEERSRLEQKIGRREREGKRVKNLTFWPNYHFALRERSIFDLKIGRNFGRRDRPFPATFWGMSKNKSDSKWGVLPRIGVWSLGSEIFWQPIIALDTQICPRLWNLKRSPDWPSEIVDPTGPRIGWSDDLSISKTSGIRGQTEPRKDLQEVQLARTSSYRSALESTTGPFLASAPPSNIEFCGKSLKPCKLLENALISNFSGKPELETIVEK</sequence>
<dbReference type="EMBL" id="AP019300">
    <property type="protein sequence ID" value="BBH02394.1"/>
    <property type="molecule type" value="Genomic_DNA"/>
</dbReference>